<evidence type="ECO:0000313" key="4">
    <source>
        <dbReference type="Proteomes" id="UP000886819"/>
    </source>
</evidence>
<accession>A0A9D0YVM4</accession>
<dbReference type="InterPro" id="IPR001279">
    <property type="entry name" value="Metallo-B-lactamas"/>
</dbReference>
<comment type="caution">
    <text evidence="3">The sequence shown here is derived from an EMBL/GenBank/DDBJ whole genome shotgun (WGS) entry which is preliminary data.</text>
</comment>
<evidence type="ECO:0000313" key="3">
    <source>
        <dbReference type="EMBL" id="HIQ62544.1"/>
    </source>
</evidence>
<dbReference type="CDD" id="cd07731">
    <property type="entry name" value="ComA-like_MBL-fold"/>
    <property type="match status" value="1"/>
</dbReference>
<dbReference type="SUPFAM" id="SSF56281">
    <property type="entry name" value="Metallo-hydrolase/oxidoreductase"/>
    <property type="match status" value="1"/>
</dbReference>
<sequence length="289" mass="32294">MSIRLAGICCLCLACLLHWSPSRAEFVLSAAEAPLEVHCINVACADCILIRQGDHTLMVDSGNLGEADRIVRYLELLGIDRLEYAMETHPHSDHIQGYQEVLRAVDVGTYLRPALFEDYTSADLEALNALLEEKGIPIRTLRHGDTIPFGGAEITCYQWENPEATVNNRSMLLHIRQGERAVLLAADVKNHAQRALAEALGERLRADILKMPHHGLAKFEQAFHDAVQPSLALITNVRGNEAVEQEIKRLETYGVEWMLVTKGNLVAVTDGDSWRIEQTLRPAEEEQKE</sequence>
<dbReference type="EMBL" id="DVFI01000040">
    <property type="protein sequence ID" value="HIQ62544.1"/>
    <property type="molecule type" value="Genomic_DNA"/>
</dbReference>
<dbReference type="Pfam" id="PF00753">
    <property type="entry name" value="Lactamase_B"/>
    <property type="match status" value="1"/>
</dbReference>
<feature type="signal peptide" evidence="1">
    <location>
        <begin position="1"/>
        <end position="24"/>
    </location>
</feature>
<dbReference type="SMART" id="SM00849">
    <property type="entry name" value="Lactamase_B"/>
    <property type="match status" value="1"/>
</dbReference>
<dbReference type="PANTHER" id="PTHR30619:SF1">
    <property type="entry name" value="RECOMBINATION PROTEIN 2"/>
    <property type="match status" value="1"/>
</dbReference>
<dbReference type="InterPro" id="IPR035681">
    <property type="entry name" value="ComA-like_MBL"/>
</dbReference>
<gene>
    <name evidence="3" type="ORF">IAA66_03025</name>
</gene>
<dbReference type="AlphaFoldDB" id="A0A9D0YVM4"/>
<dbReference type="InterPro" id="IPR052159">
    <property type="entry name" value="Competence_DNA_uptake"/>
</dbReference>
<dbReference type="InterPro" id="IPR036866">
    <property type="entry name" value="RibonucZ/Hydroxyglut_hydro"/>
</dbReference>
<evidence type="ECO:0000259" key="2">
    <source>
        <dbReference type="SMART" id="SM00849"/>
    </source>
</evidence>
<organism evidence="3 4">
    <name type="scientific">Candidatus Avichristensenella intestinipullorum</name>
    <dbReference type="NCBI Taxonomy" id="2840693"/>
    <lineage>
        <taxon>Bacteria</taxon>
        <taxon>Bacillati</taxon>
        <taxon>Bacillota</taxon>
        <taxon>Clostridia</taxon>
        <taxon>Candidatus Avichristensenella</taxon>
    </lineage>
</organism>
<dbReference type="PANTHER" id="PTHR30619">
    <property type="entry name" value="DNA INTERNALIZATION/COMPETENCE PROTEIN COMEC/REC2"/>
    <property type="match status" value="1"/>
</dbReference>
<proteinExistence type="predicted"/>
<feature type="chain" id="PRO_5038614116" evidence="1">
    <location>
        <begin position="25"/>
        <end position="289"/>
    </location>
</feature>
<reference evidence="3" key="2">
    <citation type="journal article" date="2021" name="PeerJ">
        <title>Extensive microbial diversity within the chicken gut microbiome revealed by metagenomics and culture.</title>
        <authorList>
            <person name="Gilroy R."/>
            <person name="Ravi A."/>
            <person name="Getino M."/>
            <person name="Pursley I."/>
            <person name="Horton D.L."/>
            <person name="Alikhan N.F."/>
            <person name="Baker D."/>
            <person name="Gharbi K."/>
            <person name="Hall N."/>
            <person name="Watson M."/>
            <person name="Adriaenssens E.M."/>
            <person name="Foster-Nyarko E."/>
            <person name="Jarju S."/>
            <person name="Secka A."/>
            <person name="Antonio M."/>
            <person name="Oren A."/>
            <person name="Chaudhuri R.R."/>
            <person name="La Ragione R."/>
            <person name="Hildebrand F."/>
            <person name="Pallen M.J."/>
        </authorList>
    </citation>
    <scope>NUCLEOTIDE SEQUENCE</scope>
    <source>
        <strain evidence="3">ChiHile30-977</strain>
    </source>
</reference>
<dbReference type="Proteomes" id="UP000886819">
    <property type="component" value="Unassembled WGS sequence"/>
</dbReference>
<keyword evidence="1" id="KW-0732">Signal</keyword>
<feature type="domain" description="Metallo-beta-lactamase" evidence="2">
    <location>
        <begin position="44"/>
        <end position="237"/>
    </location>
</feature>
<protein>
    <submittedName>
        <fullName evidence="3">MBL fold metallo-hydrolase</fullName>
    </submittedName>
</protein>
<evidence type="ECO:0000256" key="1">
    <source>
        <dbReference type="SAM" id="SignalP"/>
    </source>
</evidence>
<reference evidence="3" key="1">
    <citation type="submission" date="2020-10" db="EMBL/GenBank/DDBJ databases">
        <authorList>
            <person name="Gilroy R."/>
        </authorList>
    </citation>
    <scope>NUCLEOTIDE SEQUENCE</scope>
    <source>
        <strain evidence="3">ChiHile30-977</strain>
    </source>
</reference>
<dbReference type="Gene3D" id="3.60.15.10">
    <property type="entry name" value="Ribonuclease Z/Hydroxyacylglutathione hydrolase-like"/>
    <property type="match status" value="1"/>
</dbReference>
<name>A0A9D0YVM4_9FIRM</name>